<protein>
    <submittedName>
        <fullName evidence="2">Uncharacterized protein</fullName>
    </submittedName>
</protein>
<feature type="transmembrane region" description="Helical" evidence="1">
    <location>
        <begin position="33"/>
        <end position="57"/>
    </location>
</feature>
<reference evidence="2" key="1">
    <citation type="journal article" date="2021" name="Proc. Natl. Acad. Sci. U.S.A.">
        <title>A Catalog of Tens of Thousands of Viruses from Human Metagenomes Reveals Hidden Associations with Chronic Diseases.</title>
        <authorList>
            <person name="Tisza M.J."/>
            <person name="Buck C.B."/>
        </authorList>
    </citation>
    <scope>NUCLEOTIDE SEQUENCE</scope>
    <source>
        <strain evidence="2">CtDsE1</strain>
    </source>
</reference>
<dbReference type="EMBL" id="BK015961">
    <property type="protein sequence ID" value="DAF87263.1"/>
    <property type="molecule type" value="Genomic_DNA"/>
</dbReference>
<organism evidence="2">
    <name type="scientific">Siphoviridae sp. ctDsE1</name>
    <dbReference type="NCBI Taxonomy" id="2825390"/>
    <lineage>
        <taxon>Viruses</taxon>
        <taxon>Duplodnaviria</taxon>
        <taxon>Heunggongvirae</taxon>
        <taxon>Uroviricota</taxon>
        <taxon>Caudoviricetes</taxon>
    </lineage>
</organism>
<proteinExistence type="predicted"/>
<keyword evidence="1" id="KW-1133">Transmembrane helix</keyword>
<keyword evidence="1" id="KW-0472">Membrane</keyword>
<evidence type="ECO:0000313" key="2">
    <source>
        <dbReference type="EMBL" id="DAF87263.1"/>
    </source>
</evidence>
<keyword evidence="1" id="KW-0812">Transmembrane</keyword>
<sequence>MACFYLRTWAVSLCGEMVNHQGMKRCSYLVFKLSMFCSQYVVVWFLRLVNILCIIGINDKKVFHWDI</sequence>
<accession>A0A8S5TYL0</accession>
<name>A0A8S5TYL0_9CAUD</name>
<evidence type="ECO:0000256" key="1">
    <source>
        <dbReference type="SAM" id="Phobius"/>
    </source>
</evidence>